<sequence length="285" mass="33639">MEIINSLSNREIAILFWMVIILAVLIYISKSSKAFFGVVKAFFDRKLVYCYIIIGAYLFLVIKILNKTIFWEAYLFKDFAIWFVGFAMVSFFSINKINTNSELVKRFLKIFSATIIIDFSINFFTFNLGWELIIIPVVSFIAILQYFAEINKEKPGYEKVSSFLKWVLTIIGFSLLGYVIHKLYHNYNEILKINNIKSFLIPVILSVLYFPIILLFASVTKYENIFQEINRYRFLSKKRKLKIKLTVIIFGKLNLDKLDRIRNWDKKELKDSSNTFKYLKSVGRK</sequence>
<gene>
    <name evidence="2" type="ORF">EKL98_08640</name>
</gene>
<keyword evidence="3" id="KW-1185">Reference proteome</keyword>
<organism evidence="2 3">
    <name type="scientific">Flavobacterium bomense</name>
    <dbReference type="NCBI Taxonomy" id="2497483"/>
    <lineage>
        <taxon>Bacteria</taxon>
        <taxon>Pseudomonadati</taxon>
        <taxon>Bacteroidota</taxon>
        <taxon>Flavobacteriia</taxon>
        <taxon>Flavobacteriales</taxon>
        <taxon>Flavobacteriaceae</taxon>
        <taxon>Flavobacterium</taxon>
    </lineage>
</organism>
<dbReference type="AlphaFoldDB" id="A0A432CM90"/>
<accession>A0A432CM90</accession>
<feature type="transmembrane region" description="Helical" evidence="1">
    <location>
        <begin position="200"/>
        <end position="219"/>
    </location>
</feature>
<keyword evidence="1" id="KW-1133">Transmembrane helix</keyword>
<keyword evidence="1" id="KW-0812">Transmembrane</keyword>
<dbReference type="RefSeq" id="WP_126562059.1">
    <property type="nucleotide sequence ID" value="NZ_RYDJ01000008.1"/>
</dbReference>
<evidence type="ECO:0000313" key="2">
    <source>
        <dbReference type="EMBL" id="RTZ04607.1"/>
    </source>
</evidence>
<proteinExistence type="predicted"/>
<feature type="transmembrane region" description="Helical" evidence="1">
    <location>
        <begin position="48"/>
        <end position="67"/>
    </location>
</feature>
<keyword evidence="1" id="KW-0472">Membrane</keyword>
<protein>
    <submittedName>
        <fullName evidence="2">Uncharacterized protein</fullName>
    </submittedName>
</protein>
<feature type="transmembrane region" description="Helical" evidence="1">
    <location>
        <begin position="132"/>
        <end position="151"/>
    </location>
</feature>
<evidence type="ECO:0000313" key="3">
    <source>
        <dbReference type="Proteomes" id="UP000280825"/>
    </source>
</evidence>
<feature type="transmembrane region" description="Helical" evidence="1">
    <location>
        <begin position="79"/>
        <end position="95"/>
    </location>
</feature>
<feature type="transmembrane region" description="Helical" evidence="1">
    <location>
        <begin position="12"/>
        <end position="28"/>
    </location>
</feature>
<name>A0A432CM90_9FLAO</name>
<dbReference type="Proteomes" id="UP000280825">
    <property type="component" value="Unassembled WGS sequence"/>
</dbReference>
<feature type="transmembrane region" description="Helical" evidence="1">
    <location>
        <begin position="163"/>
        <end position="180"/>
    </location>
</feature>
<evidence type="ECO:0000256" key="1">
    <source>
        <dbReference type="SAM" id="Phobius"/>
    </source>
</evidence>
<reference evidence="2 3" key="1">
    <citation type="submission" date="2018-12" db="EMBL/GenBank/DDBJ databases">
        <title>Flavobacterium sp. nov., isolated from glacier ice.</title>
        <authorList>
            <person name="Liu Q."/>
            <person name="Xin Y.-H."/>
        </authorList>
    </citation>
    <scope>NUCLEOTIDE SEQUENCE [LARGE SCALE GENOMIC DNA]</scope>
    <source>
        <strain evidence="2 3">RB1N8</strain>
    </source>
</reference>
<comment type="caution">
    <text evidence="2">The sequence shown here is derived from an EMBL/GenBank/DDBJ whole genome shotgun (WGS) entry which is preliminary data.</text>
</comment>
<dbReference type="EMBL" id="RYDJ01000008">
    <property type="protein sequence ID" value="RTZ04607.1"/>
    <property type="molecule type" value="Genomic_DNA"/>
</dbReference>